<dbReference type="SUPFAM" id="SSF52540">
    <property type="entry name" value="P-loop containing nucleoside triphosphate hydrolases"/>
    <property type="match status" value="1"/>
</dbReference>
<organism evidence="4 5">
    <name type="scientific">Alkalicella caledoniensis</name>
    <dbReference type="NCBI Taxonomy" id="2731377"/>
    <lineage>
        <taxon>Bacteria</taxon>
        <taxon>Bacillati</taxon>
        <taxon>Bacillota</taxon>
        <taxon>Clostridia</taxon>
        <taxon>Eubacteriales</taxon>
        <taxon>Proteinivoracaceae</taxon>
        <taxon>Alkalicella</taxon>
    </lineage>
</organism>
<evidence type="ECO:0000313" key="5">
    <source>
        <dbReference type="Proteomes" id="UP000516160"/>
    </source>
</evidence>
<keyword evidence="1" id="KW-0547">Nucleotide-binding</keyword>
<evidence type="ECO:0000256" key="2">
    <source>
        <dbReference type="ARBA" id="ARBA00022840"/>
    </source>
</evidence>
<dbReference type="CDD" id="cd02038">
    <property type="entry name" value="FlhG-like"/>
    <property type="match status" value="1"/>
</dbReference>
<dbReference type="KEGG" id="acae:HYG86_17475"/>
<dbReference type="PANTHER" id="PTHR43384:SF4">
    <property type="entry name" value="CELLULOSE BIOSYNTHESIS PROTEIN BCSQ-RELATED"/>
    <property type="match status" value="1"/>
</dbReference>
<proteinExistence type="predicted"/>
<evidence type="ECO:0000259" key="3">
    <source>
        <dbReference type="Pfam" id="PF13614"/>
    </source>
</evidence>
<name>A0A7G9WCM4_ALKCA</name>
<keyword evidence="2" id="KW-0067">ATP-binding</keyword>
<sequence length="283" mass="31222">MIDQAHGLRELKLKSQAKYNNTEVITVTSGKGGVGKSNTSVNLALSMASLGKKVLLIDVDIGLANVDLLLGIYSKYTLFDFFNGMQNIETIIQNVAENMDVISGGSAFTDSDLIENIERRKLNLELEKILGYDYIIFDTGAGITKSVTDFCLIADKVLMVTTPEPTAITDAYALLKSLYKKDKDIKINIVVNRATNSKEGEVTANKLIKVSESFLHQKPVYVGHISDDSQVQKAVKMQKPYSQAYKECSASKDIRILANKIIGIEHGDKKRGIISLFGSFFLR</sequence>
<dbReference type="GO" id="GO:0005829">
    <property type="term" value="C:cytosol"/>
    <property type="evidence" value="ECO:0007669"/>
    <property type="project" value="TreeGrafter"/>
</dbReference>
<dbReference type="GO" id="GO:0016887">
    <property type="term" value="F:ATP hydrolysis activity"/>
    <property type="evidence" value="ECO:0007669"/>
    <property type="project" value="TreeGrafter"/>
</dbReference>
<reference evidence="4 5" key="1">
    <citation type="submission" date="2020-07" db="EMBL/GenBank/DDBJ databases">
        <title>Alkalicella. sp. LB2 genome.</title>
        <authorList>
            <person name="Postec A."/>
            <person name="Quemeneur M."/>
        </authorList>
    </citation>
    <scope>NUCLEOTIDE SEQUENCE [LARGE SCALE GENOMIC DNA]</scope>
    <source>
        <strain evidence="4 5">LB2</strain>
    </source>
</reference>
<dbReference type="Pfam" id="PF13614">
    <property type="entry name" value="AAA_31"/>
    <property type="match status" value="1"/>
</dbReference>
<dbReference type="RefSeq" id="WP_213166829.1">
    <property type="nucleotide sequence ID" value="NZ_CP058559.1"/>
</dbReference>
<dbReference type="InterPro" id="IPR033875">
    <property type="entry name" value="FlhG"/>
</dbReference>
<keyword evidence="5" id="KW-1185">Reference proteome</keyword>
<dbReference type="GO" id="GO:0051782">
    <property type="term" value="P:negative regulation of cell division"/>
    <property type="evidence" value="ECO:0007669"/>
    <property type="project" value="TreeGrafter"/>
</dbReference>
<evidence type="ECO:0000256" key="1">
    <source>
        <dbReference type="ARBA" id="ARBA00022741"/>
    </source>
</evidence>
<dbReference type="Proteomes" id="UP000516160">
    <property type="component" value="Chromosome"/>
</dbReference>
<dbReference type="InterPro" id="IPR025501">
    <property type="entry name" value="MinD_FleN"/>
</dbReference>
<dbReference type="InterPro" id="IPR025669">
    <property type="entry name" value="AAA_dom"/>
</dbReference>
<dbReference type="PANTHER" id="PTHR43384">
    <property type="entry name" value="SEPTUM SITE-DETERMINING PROTEIN MIND HOMOLOG, CHLOROPLASTIC-RELATED"/>
    <property type="match status" value="1"/>
</dbReference>
<dbReference type="PIRSF" id="PIRSF003092">
    <property type="entry name" value="MinD"/>
    <property type="match status" value="1"/>
</dbReference>
<dbReference type="InterPro" id="IPR050625">
    <property type="entry name" value="ParA/MinD_ATPase"/>
</dbReference>
<dbReference type="InterPro" id="IPR027417">
    <property type="entry name" value="P-loop_NTPase"/>
</dbReference>
<evidence type="ECO:0000313" key="4">
    <source>
        <dbReference type="EMBL" id="QNO16436.1"/>
    </source>
</evidence>
<dbReference type="GO" id="GO:0005524">
    <property type="term" value="F:ATP binding"/>
    <property type="evidence" value="ECO:0007669"/>
    <property type="project" value="UniProtKB-KW"/>
</dbReference>
<accession>A0A7G9WCM4</accession>
<dbReference type="EMBL" id="CP058559">
    <property type="protein sequence ID" value="QNO16436.1"/>
    <property type="molecule type" value="Genomic_DNA"/>
</dbReference>
<gene>
    <name evidence="4" type="ORF">HYG86_17475</name>
</gene>
<dbReference type="GO" id="GO:0009898">
    <property type="term" value="C:cytoplasmic side of plasma membrane"/>
    <property type="evidence" value="ECO:0007669"/>
    <property type="project" value="TreeGrafter"/>
</dbReference>
<feature type="domain" description="AAA" evidence="3">
    <location>
        <begin position="23"/>
        <end position="188"/>
    </location>
</feature>
<dbReference type="AlphaFoldDB" id="A0A7G9WCM4"/>
<protein>
    <submittedName>
        <fullName evidence="4">MinD/ParA family protein</fullName>
    </submittedName>
</protein>
<dbReference type="Gene3D" id="3.40.50.300">
    <property type="entry name" value="P-loop containing nucleotide triphosphate hydrolases"/>
    <property type="match status" value="1"/>
</dbReference>